<dbReference type="PANTHER" id="PTHR10693:SF20">
    <property type="entry name" value="AT27578P"/>
    <property type="match status" value="1"/>
</dbReference>
<evidence type="ECO:0000313" key="4">
    <source>
        <dbReference type="EMBL" id="ODV92856.1"/>
    </source>
</evidence>
<dbReference type="InterPro" id="IPR039539">
    <property type="entry name" value="Ras_GTPase_bind_prot"/>
</dbReference>
<dbReference type="SUPFAM" id="SSF54928">
    <property type="entry name" value="RNA-binding domain, RBD"/>
    <property type="match status" value="1"/>
</dbReference>
<dbReference type="GO" id="GO:0005829">
    <property type="term" value="C:cytosol"/>
    <property type="evidence" value="ECO:0007669"/>
    <property type="project" value="TreeGrafter"/>
</dbReference>
<evidence type="ECO:0000259" key="3">
    <source>
        <dbReference type="PROSITE" id="PS50177"/>
    </source>
</evidence>
<dbReference type="Gene3D" id="3.30.70.330">
    <property type="match status" value="1"/>
</dbReference>
<dbReference type="AlphaFoldDB" id="A0A1E4TM63"/>
<dbReference type="GO" id="GO:1990861">
    <property type="term" value="C:Ubp3-Bre5 deubiquitination complex"/>
    <property type="evidence" value="ECO:0007669"/>
    <property type="project" value="TreeGrafter"/>
</dbReference>
<dbReference type="InterPro" id="IPR012677">
    <property type="entry name" value="Nucleotide-bd_a/b_plait_sf"/>
</dbReference>
<feature type="region of interest" description="Disordered" evidence="2">
    <location>
        <begin position="397"/>
        <end position="448"/>
    </location>
</feature>
<sequence>MDKVKEDIKSANEIGSSFVKTFYSTLCNDSESIYKFYSDDSYFVHGIEGSQNSPIIGSKAIKEFIKSSKRIPVKVQITNLDYQPVFERNILIQVSGEMTTRDDSIHGFVESFFLCPSNDSYYVSNDILLLFLDSDDVDTAVAPNGTSTSTPASANDNVKTAASAFAAAPTVASAAPPVALPVAATANATSATEAIPFEKQSSSAKPAAPTAAPAAPSSTRTSTPSAASTAPTSSTSVPSAAPTASTSAPTASTSAPTVNTTVSEPSASSTTNTSAPASSTAPTGPISYASYASAAGGAGIGSTISSPINSSSSSASATTSRSKPTSQPMDAEGSRSHSGKSKQNDEEKIVFIRGKFFEKVTIDEIIQHMTKYGKVVKAEFRPKDPNAANVEYDDVNSSAKALKDGETSIKGVKVTILPKKKQVASAQSNRNGSNKQKNNNRKANNGQH</sequence>
<feature type="compositionally biased region" description="Low complexity" evidence="2">
    <location>
        <begin position="427"/>
        <end position="448"/>
    </location>
</feature>
<dbReference type="Pfam" id="PF02136">
    <property type="entry name" value="NTF2"/>
    <property type="match status" value="1"/>
</dbReference>
<feature type="compositionally biased region" description="Low complexity" evidence="2">
    <location>
        <begin position="201"/>
        <end position="282"/>
    </location>
</feature>
<dbReference type="Proteomes" id="UP000095023">
    <property type="component" value="Unassembled WGS sequence"/>
</dbReference>
<dbReference type="CDD" id="cd00780">
    <property type="entry name" value="NTF2"/>
    <property type="match status" value="1"/>
</dbReference>
<dbReference type="GO" id="GO:0003729">
    <property type="term" value="F:mRNA binding"/>
    <property type="evidence" value="ECO:0007669"/>
    <property type="project" value="TreeGrafter"/>
</dbReference>
<keyword evidence="1" id="KW-0694">RNA-binding</keyword>
<feature type="region of interest" description="Disordered" evidence="2">
    <location>
        <begin position="305"/>
        <end position="346"/>
    </location>
</feature>
<evidence type="ECO:0000256" key="2">
    <source>
        <dbReference type="SAM" id="MobiDB-lite"/>
    </source>
</evidence>
<dbReference type="OrthoDB" id="339151at2759"/>
<gene>
    <name evidence="4" type="ORF">CANCADRAFT_67789</name>
</gene>
<dbReference type="InterPro" id="IPR035979">
    <property type="entry name" value="RBD_domain_sf"/>
</dbReference>
<dbReference type="PROSITE" id="PS50177">
    <property type="entry name" value="NTF2_DOMAIN"/>
    <property type="match status" value="1"/>
</dbReference>
<dbReference type="Gene3D" id="3.10.450.50">
    <property type="match status" value="1"/>
</dbReference>
<dbReference type="SUPFAM" id="SSF54427">
    <property type="entry name" value="NTF2-like"/>
    <property type="match status" value="1"/>
</dbReference>
<proteinExistence type="predicted"/>
<feature type="region of interest" description="Disordered" evidence="2">
    <location>
        <begin position="196"/>
        <end position="282"/>
    </location>
</feature>
<dbReference type="EMBL" id="KV453841">
    <property type="protein sequence ID" value="ODV92856.1"/>
    <property type="molecule type" value="Genomic_DNA"/>
</dbReference>
<keyword evidence="5" id="KW-1185">Reference proteome</keyword>
<dbReference type="InterPro" id="IPR032710">
    <property type="entry name" value="NTF2-like_dom_sf"/>
</dbReference>
<protein>
    <recommendedName>
        <fullName evidence="3">NTF2 domain-containing protein</fullName>
    </recommendedName>
</protein>
<dbReference type="GO" id="GO:1990904">
    <property type="term" value="C:ribonucleoprotein complex"/>
    <property type="evidence" value="ECO:0007669"/>
    <property type="project" value="TreeGrafter"/>
</dbReference>
<accession>A0A1E4TM63</accession>
<evidence type="ECO:0000256" key="1">
    <source>
        <dbReference type="ARBA" id="ARBA00022884"/>
    </source>
</evidence>
<dbReference type="InterPro" id="IPR002075">
    <property type="entry name" value="NTF2_dom"/>
</dbReference>
<reference evidence="5" key="1">
    <citation type="submission" date="2016-02" db="EMBL/GenBank/DDBJ databases">
        <title>Comparative genomics of biotechnologically important yeasts.</title>
        <authorList>
            <consortium name="DOE Joint Genome Institute"/>
            <person name="Riley R."/>
            <person name="Haridas S."/>
            <person name="Wolfe K.H."/>
            <person name="Lopes M.R."/>
            <person name="Hittinger C.T."/>
            <person name="Goker M."/>
            <person name="Salamov A."/>
            <person name="Wisecaver J."/>
            <person name="Long T.M."/>
            <person name="Aerts A.L."/>
            <person name="Barry K."/>
            <person name="Choi C."/>
            <person name="Clum A."/>
            <person name="Coughlan A.Y."/>
            <person name="Deshpande S."/>
            <person name="Douglass A.P."/>
            <person name="Hanson S.J."/>
            <person name="Klenk H.-P."/>
            <person name="Labutti K."/>
            <person name="Lapidus A."/>
            <person name="Lindquist E."/>
            <person name="Lipzen A."/>
            <person name="Meier-Kolthoff J.P."/>
            <person name="Ohm R.A."/>
            <person name="Otillar R.P."/>
            <person name="Pangilinan J."/>
            <person name="Peng Y."/>
            <person name="Rokas A."/>
            <person name="Rosa C.A."/>
            <person name="Scheuner C."/>
            <person name="Sibirny A.A."/>
            <person name="Slot J.C."/>
            <person name="Stielow J.B."/>
            <person name="Sun H."/>
            <person name="Kurtzman C.P."/>
            <person name="Blackwell M."/>
            <person name="Jeffries T.W."/>
            <person name="Grigoriev I.V."/>
        </authorList>
    </citation>
    <scope>NUCLEOTIDE SEQUENCE [LARGE SCALE GENOMIC DNA]</scope>
    <source>
        <strain evidence="5">NRRL Y-17796</strain>
    </source>
</reference>
<dbReference type="GO" id="GO:0016579">
    <property type="term" value="P:protein deubiquitination"/>
    <property type="evidence" value="ECO:0007669"/>
    <property type="project" value="TreeGrafter"/>
</dbReference>
<dbReference type="InterPro" id="IPR018222">
    <property type="entry name" value="Nuclear_transport_factor_2_euk"/>
</dbReference>
<dbReference type="GO" id="GO:0034517">
    <property type="term" value="P:ribophagy"/>
    <property type="evidence" value="ECO:0007669"/>
    <property type="project" value="TreeGrafter"/>
</dbReference>
<dbReference type="PANTHER" id="PTHR10693">
    <property type="entry name" value="RAS GTPASE-ACTIVATING PROTEIN-BINDING PROTEIN"/>
    <property type="match status" value="1"/>
</dbReference>
<feature type="domain" description="NTF2" evidence="3">
    <location>
        <begin position="14"/>
        <end position="130"/>
    </location>
</feature>
<feature type="compositionally biased region" description="Low complexity" evidence="2">
    <location>
        <begin position="305"/>
        <end position="326"/>
    </location>
</feature>
<name>A0A1E4TM63_9ASCO</name>
<evidence type="ECO:0000313" key="5">
    <source>
        <dbReference type="Proteomes" id="UP000095023"/>
    </source>
</evidence>
<organism evidence="4 5">
    <name type="scientific">Tortispora caseinolytica NRRL Y-17796</name>
    <dbReference type="NCBI Taxonomy" id="767744"/>
    <lineage>
        <taxon>Eukaryota</taxon>
        <taxon>Fungi</taxon>
        <taxon>Dikarya</taxon>
        <taxon>Ascomycota</taxon>
        <taxon>Saccharomycotina</taxon>
        <taxon>Trigonopsidomycetes</taxon>
        <taxon>Trigonopsidales</taxon>
        <taxon>Trigonopsidaceae</taxon>
        <taxon>Tortispora</taxon>
    </lineage>
</organism>